<proteinExistence type="inferred from homology"/>
<keyword evidence="6" id="KW-0735">Signal-anchor</keyword>
<evidence type="ECO:0000256" key="3">
    <source>
        <dbReference type="ARBA" id="ARBA00022692"/>
    </source>
</evidence>
<keyword evidence="3" id="KW-0812">Transmembrane</keyword>
<dbReference type="OrthoDB" id="410058at2759"/>
<dbReference type="Pfam" id="PF03200">
    <property type="entry name" value="Glyco_hydro_63"/>
    <property type="match status" value="1"/>
</dbReference>
<dbReference type="InterPro" id="IPR031335">
    <property type="entry name" value="Glyco_hydro_63_C"/>
</dbReference>
<keyword evidence="8" id="KW-0472">Membrane</keyword>
<keyword evidence="9 13" id="KW-0325">Glycoprotein</keyword>
<dbReference type="GO" id="GO:0098553">
    <property type="term" value="C:lumenal side of endoplasmic reticulum membrane"/>
    <property type="evidence" value="ECO:0007669"/>
    <property type="project" value="EnsemblFungi"/>
</dbReference>
<protein>
    <recommendedName>
        <fullName evidence="11 12">Mannosyl-oligosaccharide glucosidase</fullName>
        <ecNumber evidence="11 12">3.2.1.106</ecNumber>
    </recommendedName>
    <alternativeName>
        <fullName evidence="13">Glucosidase I</fullName>
    </alternativeName>
</protein>
<keyword evidence="10 12" id="KW-0326">Glycosidase</keyword>
<evidence type="ECO:0000256" key="10">
    <source>
        <dbReference type="ARBA" id="ARBA00023295"/>
    </source>
</evidence>
<evidence type="ECO:0000256" key="11">
    <source>
        <dbReference type="ARBA" id="ARBA00038888"/>
    </source>
</evidence>
<feature type="signal peptide" evidence="14">
    <location>
        <begin position="1"/>
        <end position="18"/>
    </location>
</feature>
<dbReference type="InterPro" id="IPR031631">
    <property type="entry name" value="Glyco_hydro_63N"/>
</dbReference>
<sequence>MHLNLAFVAISAISSVLGAELGNSGADFEEYGKHTNQSLLWAPYRSNCYFGIRPRNVNESPLMMGLMWFDSSEVKGVNQLRHFVDTGDKLDKYGYESYDPRLGGKEVIIDGANNLNLTIHFAKSRNGENWGARIYGAPLDASKAKIPSLILYLNQNGEGSHLSTDLLKRQDKKTINLEGSALELGDYEIKISDNFGQYYERGPSVAHDLDSSKPSHFSFNVPDDEVWKARDIFQTMLTESVQKMVLSGTKMNPLSLPSLLMIRNLNNFAPGNFHFVQKTFDSHQPFEFDVIFNKKGSKQPIRSSGELTTLISWTMSELDARFNNKFSIADPDLKRFAQETLANLMGGIGYFHGTQKVDRTTEFDEEQFEKIDLKEAREEGPLQLFSSVPSRAFFPRGFYWDEGFHLLQMKEYDFDLTLEILQSWFALIEDDSGWIARELILGSEARSKVPEEFQVQNPNIANPPTLLLCFSEMLTLALEENLIDDGLSHEMSVTGVETGELLRRPELLTLYAEKIYPKLLRHYEWWTDGQRGYAEEYIESLGLKMHPEEVFRWVGRTFTHCLPSGLDDYPRAQPPDVAELHVDALSWAGVMTRSMKQISQVLGLTEEVQRLAKIEENIVDNLDSIHWNEQSHTYCDVTIDDDLDEVRKFVCHEGYISLMPFALKLVPKDSEKLKWFVELMGDTTKIFSEYGILSLSKQDSYFETGEIYWRGPVWINMNYLFLDSLAFYFQDSDQQQDAITVTKAKQLYRDLRENLISNMYKVWDEDGYVYENYNHNNGRGSGVQHFTGWSSLIVNILGRLPEEL</sequence>
<evidence type="ECO:0000256" key="7">
    <source>
        <dbReference type="ARBA" id="ARBA00022989"/>
    </source>
</evidence>
<dbReference type="Pfam" id="PF16923">
    <property type="entry name" value="Glyco_hydro_63N"/>
    <property type="match status" value="1"/>
</dbReference>
<dbReference type="InterPro" id="IPR038518">
    <property type="entry name" value="Glyco_hydro_63N_sf"/>
</dbReference>
<evidence type="ECO:0000259" key="16">
    <source>
        <dbReference type="Pfam" id="PF16923"/>
    </source>
</evidence>
<evidence type="ECO:0000256" key="9">
    <source>
        <dbReference type="ARBA" id="ARBA00023180"/>
    </source>
</evidence>
<dbReference type="STRING" id="1266660.A0A1G4JS60"/>
<evidence type="ECO:0000256" key="2">
    <source>
        <dbReference type="ARBA" id="ARBA00010833"/>
    </source>
</evidence>
<evidence type="ECO:0000259" key="15">
    <source>
        <dbReference type="Pfam" id="PF03200"/>
    </source>
</evidence>
<feature type="domain" description="Glycosyl hydrolase family 63 C-terminal" evidence="15">
    <location>
        <begin position="306"/>
        <end position="798"/>
    </location>
</feature>
<comment type="similarity">
    <text evidence="2 12">Belongs to the glycosyl hydrolase 63 family.</text>
</comment>
<accession>A0A1G4JS60</accession>
<dbReference type="EMBL" id="LT598457">
    <property type="protein sequence ID" value="SCU93671.1"/>
    <property type="molecule type" value="Genomic_DNA"/>
</dbReference>
<evidence type="ECO:0000256" key="5">
    <source>
        <dbReference type="ARBA" id="ARBA00022824"/>
    </source>
</evidence>
<comment type="function">
    <text evidence="12">Cleaves the distal alpha 1,2-linked glucose residue from the Glc(3)Man(9)GlcNAc(2) oligosaccharide precursor.</text>
</comment>
<dbReference type="PANTHER" id="PTHR10412">
    <property type="entry name" value="MANNOSYL-OLIGOSACCHARIDE GLUCOSIDASE"/>
    <property type="match status" value="1"/>
</dbReference>
<dbReference type="GO" id="GO:0004573">
    <property type="term" value="F:Glc3Man9GlcNAc2 oligosaccharide glucosidase activity"/>
    <property type="evidence" value="ECO:0007669"/>
    <property type="project" value="UniProtKB-UniRule"/>
</dbReference>
<dbReference type="Proteomes" id="UP000190274">
    <property type="component" value="Chromosome G"/>
</dbReference>
<dbReference type="GO" id="GO:0006488">
    <property type="term" value="P:dolichol-linked oligosaccharide biosynthetic process"/>
    <property type="evidence" value="ECO:0007669"/>
    <property type="project" value="EnsemblFungi"/>
</dbReference>
<dbReference type="InterPro" id="IPR008928">
    <property type="entry name" value="6-hairpin_glycosidase_sf"/>
</dbReference>
<keyword evidence="18" id="KW-1185">Reference proteome</keyword>
<feature type="domain" description="Glycosyl hydrolase family 63 N-terminal" evidence="16">
    <location>
        <begin position="38"/>
        <end position="252"/>
    </location>
</feature>
<organism evidence="17 18">
    <name type="scientific">Lachancea dasiensis</name>
    <dbReference type="NCBI Taxonomy" id="1072105"/>
    <lineage>
        <taxon>Eukaryota</taxon>
        <taxon>Fungi</taxon>
        <taxon>Dikarya</taxon>
        <taxon>Ascomycota</taxon>
        <taxon>Saccharomycotina</taxon>
        <taxon>Saccharomycetes</taxon>
        <taxon>Saccharomycetales</taxon>
        <taxon>Saccharomycetaceae</taxon>
        <taxon>Lachancea</taxon>
    </lineage>
</organism>
<keyword evidence="7" id="KW-1133">Transmembrane helix</keyword>
<comment type="subcellular location">
    <subcellularLocation>
        <location evidence="1 12">Endoplasmic reticulum membrane</location>
        <topology evidence="1 12">Single-pass type II membrane protein</topology>
    </subcellularLocation>
</comment>
<evidence type="ECO:0000256" key="1">
    <source>
        <dbReference type="ARBA" id="ARBA00004648"/>
    </source>
</evidence>
<dbReference type="SUPFAM" id="SSF48208">
    <property type="entry name" value="Six-hairpin glycosidases"/>
    <property type="match status" value="1"/>
</dbReference>
<dbReference type="Gene3D" id="2.70.98.110">
    <property type="entry name" value="Glycosyl hydrolase family 63, N-terminal domain"/>
    <property type="match status" value="1"/>
</dbReference>
<dbReference type="AlphaFoldDB" id="A0A1G4JS60"/>
<evidence type="ECO:0000256" key="12">
    <source>
        <dbReference type="RuleBase" id="RU368089"/>
    </source>
</evidence>
<dbReference type="GO" id="GO:0009311">
    <property type="term" value="P:oligosaccharide metabolic process"/>
    <property type="evidence" value="ECO:0007669"/>
    <property type="project" value="UniProtKB-UniRule"/>
</dbReference>
<evidence type="ECO:0000256" key="8">
    <source>
        <dbReference type="ARBA" id="ARBA00023136"/>
    </source>
</evidence>
<reference evidence="18" key="1">
    <citation type="submission" date="2016-03" db="EMBL/GenBank/DDBJ databases">
        <authorList>
            <person name="Devillers H."/>
        </authorList>
    </citation>
    <scope>NUCLEOTIDE SEQUENCE [LARGE SCALE GENOMIC DNA]</scope>
</reference>
<name>A0A1G4JS60_9SACH</name>
<evidence type="ECO:0000313" key="17">
    <source>
        <dbReference type="EMBL" id="SCU93671.1"/>
    </source>
</evidence>
<keyword evidence="5 12" id="KW-0256">Endoplasmic reticulum</keyword>
<keyword evidence="4 12" id="KW-0378">Hydrolase</keyword>
<dbReference type="GO" id="GO:0006491">
    <property type="term" value="P:N-glycan processing"/>
    <property type="evidence" value="ECO:0007669"/>
    <property type="project" value="EnsemblFungi"/>
</dbReference>
<evidence type="ECO:0000313" key="18">
    <source>
        <dbReference type="Proteomes" id="UP000190274"/>
    </source>
</evidence>
<dbReference type="InterPro" id="IPR012341">
    <property type="entry name" value="6hp_glycosidase-like_sf"/>
</dbReference>
<gene>
    <name evidence="17" type="ORF">LADA_0G04324G</name>
</gene>
<dbReference type="GO" id="GO:0070880">
    <property type="term" value="P:fungal-type cell wall beta-glucan biosynthetic process"/>
    <property type="evidence" value="ECO:0007669"/>
    <property type="project" value="EnsemblFungi"/>
</dbReference>
<evidence type="ECO:0000256" key="6">
    <source>
        <dbReference type="ARBA" id="ARBA00022968"/>
    </source>
</evidence>
<dbReference type="PANTHER" id="PTHR10412:SF11">
    <property type="entry name" value="MANNOSYL-OLIGOSACCHARIDE GLUCOSIDASE"/>
    <property type="match status" value="1"/>
</dbReference>
<evidence type="ECO:0000256" key="14">
    <source>
        <dbReference type="SAM" id="SignalP"/>
    </source>
</evidence>
<feature type="chain" id="PRO_5009236195" description="Mannosyl-oligosaccharide glucosidase" evidence="14">
    <location>
        <begin position="19"/>
        <end position="804"/>
    </location>
</feature>
<comment type="catalytic activity">
    <reaction evidence="12">
        <text>N(4)-(alpha-D-Glc-(1-&gt;2)-alpha-D-Glc-(1-&gt;3)-alpha-D-Glc-(1-&gt;3)-alpha-D-Man-(1-&gt;2)-alpha-D-Man-(1-&gt;2)-alpha-D-Man-(1-&gt;3)-[alpha-D-Man-(1-&gt;2)-alpha-D-Man-(1-&gt;3)-[alpha-D-Man-(1-&gt;2)-alpha-D-Man-(1-&gt;6)]-alpha-D-Man-(1-&gt;6)]-beta-D-Man-(1-&gt;4)-beta-D-GlcNAc-(1-&gt;4)-beta-D-GlcNAc)-L-asparaginyl-[protein] + H2O = N(4)-(alpha-D-Glc-(1-&gt;3)-alpha-D-Glc-(1-&gt;3)-alpha-D-Man-(1-&gt;2)-alpha-D-Man-(1-&gt;2)-alpha-D-Man-(1-&gt;3)-[alpha-D-Man-(1-&gt;2)-alpha-D-Man-(1-&gt;3)-[alpha-D-Man-(1-&gt;2)-alpha-D-Man-(1-&gt;6)]-alpha-D-Man-(1-&gt;6)]-beta-D-Man-(1-&gt;4)-beta-D-GlcNAc-(1-&gt;4)-beta-D-GlcNAc)-L-asparaginyl-[protein] + beta-D-glucose</text>
        <dbReference type="Rhea" id="RHEA:55988"/>
        <dbReference type="Rhea" id="RHEA-COMP:12806"/>
        <dbReference type="Rhea" id="RHEA-COMP:14355"/>
        <dbReference type="ChEBI" id="CHEBI:15377"/>
        <dbReference type="ChEBI" id="CHEBI:15903"/>
        <dbReference type="ChEBI" id="CHEBI:59082"/>
        <dbReference type="ChEBI" id="CHEBI:132537"/>
        <dbReference type="EC" id="3.2.1.106"/>
    </reaction>
</comment>
<dbReference type="EC" id="3.2.1.106" evidence="11 12"/>
<dbReference type="Gene3D" id="1.50.10.10">
    <property type="match status" value="1"/>
</dbReference>
<keyword evidence="14" id="KW-0732">Signal</keyword>
<evidence type="ECO:0000256" key="4">
    <source>
        <dbReference type="ARBA" id="ARBA00022801"/>
    </source>
</evidence>
<evidence type="ECO:0000256" key="13">
    <source>
        <dbReference type="RuleBase" id="RU369107"/>
    </source>
</evidence>
<dbReference type="InterPro" id="IPR004888">
    <property type="entry name" value="Glycoside_hydrolase_63"/>
</dbReference>
<comment type="pathway">
    <text evidence="13">Glycan metabolism; N-glycan degradation.</text>
</comment>